<gene>
    <name evidence="1" type="ORF">GJV77_14535</name>
</gene>
<keyword evidence="2" id="KW-1185">Reference proteome</keyword>
<comment type="caution">
    <text evidence="1">The sequence shown here is derived from an EMBL/GenBank/DDBJ whole genome shotgun (WGS) entry which is preliminary data.</text>
</comment>
<dbReference type="RefSeq" id="WP_155037052.1">
    <property type="nucleotide sequence ID" value="NZ_JAYMMG010000015.1"/>
</dbReference>
<dbReference type="SUPFAM" id="SSF52058">
    <property type="entry name" value="L domain-like"/>
    <property type="match status" value="1"/>
</dbReference>
<protein>
    <recommendedName>
        <fullName evidence="3">Leucine-rich repeat domain-containing protein</fullName>
    </recommendedName>
</protein>
<reference evidence="1 2" key="1">
    <citation type="journal article" date="2006" name="Int. J. Syst. Evol. Microbiol.">
        <title>Myroides pelagicus sp. nov., isolated from seawater in Thailand.</title>
        <authorList>
            <person name="Yoon J."/>
            <person name="Maneerat S."/>
            <person name="Kawai F."/>
            <person name="Yokota A."/>
        </authorList>
    </citation>
    <scope>NUCLEOTIDE SEQUENCE [LARGE SCALE GENOMIC DNA]</scope>
    <source>
        <strain evidence="1 2">SM1T</strain>
    </source>
</reference>
<dbReference type="Gene3D" id="3.80.10.10">
    <property type="entry name" value="Ribonuclease Inhibitor"/>
    <property type="match status" value="1"/>
</dbReference>
<name>A0A7K1GQF6_9FLAO</name>
<dbReference type="AlphaFoldDB" id="A0A7K1GQF6"/>
<dbReference type="OrthoDB" id="9840409at2"/>
<evidence type="ECO:0000313" key="2">
    <source>
        <dbReference type="Proteomes" id="UP000488936"/>
    </source>
</evidence>
<evidence type="ECO:0008006" key="3">
    <source>
        <dbReference type="Google" id="ProtNLM"/>
    </source>
</evidence>
<evidence type="ECO:0000313" key="1">
    <source>
        <dbReference type="EMBL" id="MTH31086.1"/>
    </source>
</evidence>
<sequence>MYHYSHFLDCCPDYNLLDQTKINELLALPILYSIDQITPLLNKNLNYREIICLRTLLNYKYREERTLEHYQLSASLETVISSGYVNLLADRSTVINIQQYANDVKKVKITAARNCETIQTPSSLEMLDLSIMPKLTTIEGLDKLAMLKDLTINKASKFTSFHEIKTLDKLLFLNLNENKNLNNLDFLTNQHQIRFLDVIRCPQLEVEKIIPSLQKLKHLKHLNISLKKKELPLLLEALPHVYIQSYKYGDTIIE</sequence>
<dbReference type="Proteomes" id="UP000488936">
    <property type="component" value="Unassembled WGS sequence"/>
</dbReference>
<dbReference type="InterPro" id="IPR032675">
    <property type="entry name" value="LRR_dom_sf"/>
</dbReference>
<proteinExistence type="predicted"/>
<accession>A0A7K1GQF6</accession>
<dbReference type="EMBL" id="WMJY01000072">
    <property type="protein sequence ID" value="MTH31086.1"/>
    <property type="molecule type" value="Genomic_DNA"/>
</dbReference>
<organism evidence="1 2">
    <name type="scientific">Myroides pelagicus</name>
    <dbReference type="NCBI Taxonomy" id="270914"/>
    <lineage>
        <taxon>Bacteria</taxon>
        <taxon>Pseudomonadati</taxon>
        <taxon>Bacteroidota</taxon>
        <taxon>Flavobacteriia</taxon>
        <taxon>Flavobacteriales</taxon>
        <taxon>Flavobacteriaceae</taxon>
        <taxon>Myroides</taxon>
    </lineage>
</organism>